<dbReference type="InterPro" id="IPR042100">
    <property type="entry name" value="Bug_dom1"/>
</dbReference>
<keyword evidence="4" id="KW-1185">Reference proteome</keyword>
<dbReference type="PIRSF" id="PIRSF017082">
    <property type="entry name" value="YflP"/>
    <property type="match status" value="1"/>
</dbReference>
<dbReference type="Gene3D" id="3.40.190.150">
    <property type="entry name" value="Bordetella uptake gene, domain 1"/>
    <property type="match status" value="1"/>
</dbReference>
<dbReference type="PROSITE" id="PS51257">
    <property type="entry name" value="PROKAR_LIPOPROTEIN"/>
    <property type="match status" value="1"/>
</dbReference>
<comment type="similarity">
    <text evidence="1">Belongs to the UPF0065 (bug) family.</text>
</comment>
<dbReference type="PANTHER" id="PTHR42928">
    <property type="entry name" value="TRICARBOXYLATE-BINDING PROTEIN"/>
    <property type="match status" value="1"/>
</dbReference>
<dbReference type="CDD" id="cd07012">
    <property type="entry name" value="PBP2_Bug_TTT"/>
    <property type="match status" value="1"/>
</dbReference>
<accession>A0A1G8C4F0</accession>
<keyword evidence="2" id="KW-0732">Signal</keyword>
<dbReference type="RefSeq" id="WP_091272142.1">
    <property type="nucleotide sequence ID" value="NZ_FNDK01000005.1"/>
</dbReference>
<dbReference type="Proteomes" id="UP000199163">
    <property type="component" value="Unassembled WGS sequence"/>
</dbReference>
<name>A0A1G8C4F0_9BACI</name>
<dbReference type="AlphaFoldDB" id="A0A1G8C4F0"/>
<dbReference type="SUPFAM" id="SSF53850">
    <property type="entry name" value="Periplasmic binding protein-like II"/>
    <property type="match status" value="1"/>
</dbReference>
<dbReference type="EMBL" id="FNDK01000005">
    <property type="protein sequence ID" value="SDH40357.1"/>
    <property type="molecule type" value="Genomic_DNA"/>
</dbReference>
<organism evidence="3 4">
    <name type="scientific">Alteribacillus persepolensis</name>
    <dbReference type="NCBI Taxonomy" id="568899"/>
    <lineage>
        <taxon>Bacteria</taxon>
        <taxon>Bacillati</taxon>
        <taxon>Bacillota</taxon>
        <taxon>Bacilli</taxon>
        <taxon>Bacillales</taxon>
        <taxon>Bacillaceae</taxon>
        <taxon>Alteribacillus</taxon>
    </lineage>
</organism>
<sequence>MKKFWLSTLALCTGLTLAACGGGENEESNADNNAGDGSWQPEQSIEFVAPSGAGGGWDTTARMAAEGFEEQNIMDEGIGVVNKEGGGGAVGWAYIAGKAENPHHLFVASPPLLLIPLNGQSEYGYEDFTPIANMISDYGAFAVREDAPWDDLNELFDDMKDNPDNITVIGESSPGSMDHIQFIKIAKEAGVDPQSVKYVSAQDGSTMTNLLNGNADVYSTGVTETVEQVRAGEIKVLGVTAEERLEGEVVEDFPTAVEQGIDATFINWRGFFGPPGMTDAQIAYYEEKFQELNDSAHWEDTREKYAWNELYMDSEEYAEFLKEEEKTMQELLDDVNMQEE</sequence>
<dbReference type="OrthoDB" id="9780943at2"/>
<dbReference type="Pfam" id="PF03401">
    <property type="entry name" value="TctC"/>
    <property type="match status" value="1"/>
</dbReference>
<protein>
    <submittedName>
        <fullName evidence="3">Putative tricarboxylic transport membrane protein</fullName>
    </submittedName>
</protein>
<evidence type="ECO:0000313" key="3">
    <source>
        <dbReference type="EMBL" id="SDH40357.1"/>
    </source>
</evidence>
<dbReference type="Gene3D" id="3.40.190.10">
    <property type="entry name" value="Periplasmic binding protein-like II"/>
    <property type="match status" value="1"/>
</dbReference>
<feature type="chain" id="PRO_5038835493" evidence="2">
    <location>
        <begin position="19"/>
        <end position="340"/>
    </location>
</feature>
<evidence type="ECO:0000256" key="1">
    <source>
        <dbReference type="ARBA" id="ARBA00006987"/>
    </source>
</evidence>
<evidence type="ECO:0000313" key="4">
    <source>
        <dbReference type="Proteomes" id="UP000199163"/>
    </source>
</evidence>
<proteinExistence type="inferred from homology"/>
<gene>
    <name evidence="3" type="ORF">SAMN05192534_10561</name>
</gene>
<reference evidence="3 4" key="1">
    <citation type="submission" date="2016-10" db="EMBL/GenBank/DDBJ databases">
        <authorList>
            <person name="de Groot N.N."/>
        </authorList>
    </citation>
    <scope>NUCLEOTIDE SEQUENCE [LARGE SCALE GENOMIC DNA]</scope>
    <source>
        <strain evidence="3 4">DSM 21632</strain>
    </source>
</reference>
<dbReference type="PANTHER" id="PTHR42928:SF3">
    <property type="entry name" value="UPF0065 PROTEIN YFLP"/>
    <property type="match status" value="1"/>
</dbReference>
<feature type="signal peptide" evidence="2">
    <location>
        <begin position="1"/>
        <end position="18"/>
    </location>
</feature>
<dbReference type="InterPro" id="IPR005064">
    <property type="entry name" value="BUG"/>
</dbReference>
<dbReference type="STRING" id="568899.SAMN05192534_10561"/>
<evidence type="ECO:0000256" key="2">
    <source>
        <dbReference type="SAM" id="SignalP"/>
    </source>
</evidence>